<dbReference type="InterPro" id="IPR029489">
    <property type="entry name" value="OGT/SEC/SPY_C"/>
</dbReference>
<dbReference type="Gene3D" id="3.40.50.11380">
    <property type="match status" value="1"/>
</dbReference>
<dbReference type="Gene3D" id="1.25.40.10">
    <property type="entry name" value="Tetratricopeptide repeat domain"/>
    <property type="match status" value="1"/>
</dbReference>
<evidence type="ECO:0000256" key="1">
    <source>
        <dbReference type="ARBA" id="ARBA00004922"/>
    </source>
</evidence>
<name>A0ABT9E1T1_9PROT</name>
<accession>A0ABT9E1T1</accession>
<keyword evidence="7" id="KW-1185">Reference proteome</keyword>
<dbReference type="PANTHER" id="PTHR44366">
    <property type="entry name" value="UDP-N-ACETYLGLUCOSAMINE--PEPTIDE N-ACETYLGLUCOSAMINYLTRANSFERASE 110 KDA SUBUNIT"/>
    <property type="match status" value="1"/>
</dbReference>
<evidence type="ECO:0000259" key="5">
    <source>
        <dbReference type="Pfam" id="PF13844"/>
    </source>
</evidence>
<evidence type="ECO:0000313" key="7">
    <source>
        <dbReference type="Proteomes" id="UP001243009"/>
    </source>
</evidence>
<organism evidence="6 7">
    <name type="scientific">Paracraurococcus lichenis</name>
    <dbReference type="NCBI Taxonomy" id="3064888"/>
    <lineage>
        <taxon>Bacteria</taxon>
        <taxon>Pseudomonadati</taxon>
        <taxon>Pseudomonadota</taxon>
        <taxon>Alphaproteobacteria</taxon>
        <taxon>Acetobacterales</taxon>
        <taxon>Roseomonadaceae</taxon>
        <taxon>Paracraurococcus</taxon>
    </lineage>
</organism>
<feature type="domain" description="O-GlcNAc transferase C-terminal" evidence="5">
    <location>
        <begin position="397"/>
        <end position="579"/>
    </location>
</feature>
<dbReference type="SUPFAM" id="SSF48452">
    <property type="entry name" value="TPR-like"/>
    <property type="match status" value="1"/>
</dbReference>
<evidence type="ECO:0000313" key="6">
    <source>
        <dbReference type="EMBL" id="MDO9710126.1"/>
    </source>
</evidence>
<dbReference type="SUPFAM" id="SSF53756">
    <property type="entry name" value="UDP-Glycosyltransferase/glycogen phosphorylase"/>
    <property type="match status" value="1"/>
</dbReference>
<dbReference type="EMBL" id="JAUTWS010000015">
    <property type="protein sequence ID" value="MDO9710126.1"/>
    <property type="molecule type" value="Genomic_DNA"/>
</dbReference>
<dbReference type="PANTHER" id="PTHR44366:SF1">
    <property type="entry name" value="UDP-N-ACETYLGLUCOSAMINE--PEPTIDE N-ACETYLGLUCOSAMINYLTRANSFERASE 110 KDA SUBUNIT"/>
    <property type="match status" value="1"/>
</dbReference>
<gene>
    <name evidence="6" type="ORF">Q7A36_17365</name>
</gene>
<comment type="pathway">
    <text evidence="1">Protein modification; protein glycosylation.</text>
</comment>
<reference evidence="6 7" key="1">
    <citation type="submission" date="2023-08" db="EMBL/GenBank/DDBJ databases">
        <title>The draft genome sequence of Paracraurococcus sp. LOR1-02.</title>
        <authorList>
            <person name="Kingkaew E."/>
            <person name="Tanasupawat S."/>
        </authorList>
    </citation>
    <scope>NUCLEOTIDE SEQUENCE [LARGE SCALE GENOMIC DNA]</scope>
    <source>
        <strain evidence="6 7">LOR1-02</strain>
    </source>
</reference>
<proteinExistence type="predicted"/>
<sequence length="657" mass="72137">MGIAELVTRAQALAAAGQMEAAAALYRDWAARHPDDPALQVAQFNHGVLLAALGDLAGAAEAFATAIRRDPGFLPPWINLGAIHAQLGATAQAMGHWSHVTGSLAGLTGDSVTWKVTALKQMAQALEGGRLLAEAEAALRQIAELTPGTQRDVVQHWISLRQRQCAWPLLEPLAGMDRAALLRRIAPLSLANYADDPMLQLACAAAYSRREVGTPAEFRTEADFAHRIAEVPGRRLRVGYLSSDLRDHAIGHLMADMFGLHDRAGFEVFAYYCGIAAEDDTKRRIRGSVEHWRDIGPLDDEAALRLMLQDGIDILVDVNGHTRGARTKLLSRRPAPVIVNWLGYPGSMGTPYHHYIIADPVIVPEGEERWYSEKVLRLPCYQPNDRQRPLGTERAPTREEAGLPEDATVFCSFNGTQKITPFTFARWMAILREVPDSVLWLLKSCDTVDERLRARAAEAGVAPARLVFAPLAPNREHLARYALADLFLDTLPYGAHTTASDALWMGVPVLTVPGRGFQARVCASLVRAAGLPEMVCDTPEDYVRRAVDLGQDRTRLAPLRARLVAGRRGSLLFDTPRLVRSLEDLFRGMWADFAAGRLPRPDLANLDACLELGAAINHDAEETSFVADYEARWRAALARRHAFSPLPADGRFWDGAA</sequence>
<dbReference type="RefSeq" id="WP_305104986.1">
    <property type="nucleotide sequence ID" value="NZ_JAUTWS010000015.1"/>
</dbReference>
<keyword evidence="2 6" id="KW-0808">Transferase</keyword>
<dbReference type="Proteomes" id="UP001243009">
    <property type="component" value="Unassembled WGS sequence"/>
</dbReference>
<dbReference type="InterPro" id="IPR011990">
    <property type="entry name" value="TPR-like_helical_dom_sf"/>
</dbReference>
<evidence type="ECO:0000256" key="3">
    <source>
        <dbReference type="ARBA" id="ARBA00022737"/>
    </source>
</evidence>
<comment type="caution">
    <text evidence="6">The sequence shown here is derived from an EMBL/GenBank/DDBJ whole genome shotgun (WGS) entry which is preliminary data.</text>
</comment>
<dbReference type="GO" id="GO:0016740">
    <property type="term" value="F:transferase activity"/>
    <property type="evidence" value="ECO:0007669"/>
    <property type="project" value="UniProtKB-KW"/>
</dbReference>
<dbReference type="InterPro" id="IPR037919">
    <property type="entry name" value="OGT"/>
</dbReference>
<feature type="domain" description="O-GlcNAc transferase C-terminal" evidence="5">
    <location>
        <begin position="224"/>
        <end position="377"/>
    </location>
</feature>
<evidence type="ECO:0000256" key="2">
    <source>
        <dbReference type="ARBA" id="ARBA00022679"/>
    </source>
</evidence>
<keyword evidence="3" id="KW-0677">Repeat</keyword>
<protein>
    <submittedName>
        <fullName evidence="6">O-linked N-acetylglucosamine transferase</fullName>
    </submittedName>
</protein>
<dbReference type="Pfam" id="PF13844">
    <property type="entry name" value="Glyco_transf_41"/>
    <property type="match status" value="2"/>
</dbReference>
<dbReference type="Gene3D" id="3.40.50.2000">
    <property type="entry name" value="Glycogen Phosphorylase B"/>
    <property type="match status" value="1"/>
</dbReference>
<evidence type="ECO:0000256" key="4">
    <source>
        <dbReference type="ARBA" id="ARBA00022803"/>
    </source>
</evidence>
<keyword evidence="4" id="KW-0802">TPR repeat</keyword>